<evidence type="ECO:0000313" key="5">
    <source>
        <dbReference type="Proteomes" id="UP000749559"/>
    </source>
</evidence>
<proteinExistence type="predicted"/>
<dbReference type="InterPro" id="IPR050373">
    <property type="entry name" value="Fibrinogen_C-term_domain"/>
</dbReference>
<dbReference type="Proteomes" id="UP000749559">
    <property type="component" value="Unassembled WGS sequence"/>
</dbReference>
<reference evidence="4" key="1">
    <citation type="submission" date="2022-03" db="EMBL/GenBank/DDBJ databases">
        <authorList>
            <person name="Martin C."/>
        </authorList>
    </citation>
    <scope>NUCLEOTIDE SEQUENCE</scope>
</reference>
<dbReference type="PROSITE" id="PS00514">
    <property type="entry name" value="FIBRINOGEN_C_1"/>
    <property type="match status" value="1"/>
</dbReference>
<dbReference type="PANTHER" id="PTHR19143">
    <property type="entry name" value="FIBRINOGEN/TENASCIN/ANGIOPOEITIN"/>
    <property type="match status" value="1"/>
</dbReference>
<feature type="chain" id="PRO_5035814578" description="Fibrinogen C-terminal domain-containing protein" evidence="2">
    <location>
        <begin position="21"/>
        <end position="235"/>
    </location>
</feature>
<accession>A0A8S4NNH6</accession>
<keyword evidence="1" id="KW-1015">Disulfide bond</keyword>
<feature type="domain" description="Fibrinogen C-terminal" evidence="3">
    <location>
        <begin position="19"/>
        <end position="235"/>
    </location>
</feature>
<dbReference type="CDD" id="cd00087">
    <property type="entry name" value="FReD"/>
    <property type="match status" value="1"/>
</dbReference>
<dbReference type="GO" id="GO:0005615">
    <property type="term" value="C:extracellular space"/>
    <property type="evidence" value="ECO:0007669"/>
    <property type="project" value="TreeGrafter"/>
</dbReference>
<sequence length="235" mass="27265">MAALLRFVLLTACLLMTLVAEKIKYKSCQHAHQNGHSEPGWFDIYPNATRPFKVWCEHSLNATGTLIQRRFGGTENFNRGYNDYKFGFGHPTTEYWIGLNNIYHLSNTGNSILYITLQDFNGDTRYAQYNHFVLGPESTGFKLNIYGFSGNVPDDMSYQNGMPFATQDKPDYHKCAINMRAGWWYNYCAYAMLNGLYYHTGKYKPSGGFYDGIYWKDWLGYDYSLRFTSMVLYHV</sequence>
<dbReference type="EMBL" id="CAIIXF020000005">
    <property type="protein sequence ID" value="CAH1782473.1"/>
    <property type="molecule type" value="Genomic_DNA"/>
</dbReference>
<dbReference type="Gene3D" id="3.90.215.10">
    <property type="entry name" value="Gamma Fibrinogen, chain A, domain 1"/>
    <property type="match status" value="1"/>
</dbReference>
<gene>
    <name evidence="4" type="ORF">OFUS_LOCUS8918</name>
</gene>
<dbReference type="InterPro" id="IPR014716">
    <property type="entry name" value="Fibrinogen_a/b/g_C_1"/>
</dbReference>
<evidence type="ECO:0000313" key="4">
    <source>
        <dbReference type="EMBL" id="CAH1782473.1"/>
    </source>
</evidence>
<feature type="signal peptide" evidence="2">
    <location>
        <begin position="1"/>
        <end position="20"/>
    </location>
</feature>
<dbReference type="InterPro" id="IPR020837">
    <property type="entry name" value="Fibrinogen_CS"/>
</dbReference>
<dbReference type="InterPro" id="IPR036056">
    <property type="entry name" value="Fibrinogen-like_C"/>
</dbReference>
<evidence type="ECO:0000259" key="3">
    <source>
        <dbReference type="PROSITE" id="PS51406"/>
    </source>
</evidence>
<comment type="caution">
    <text evidence="4">The sequence shown here is derived from an EMBL/GenBank/DDBJ whole genome shotgun (WGS) entry which is preliminary data.</text>
</comment>
<dbReference type="AlphaFoldDB" id="A0A8S4NNH6"/>
<dbReference type="SMART" id="SM00186">
    <property type="entry name" value="FBG"/>
    <property type="match status" value="1"/>
</dbReference>
<keyword evidence="2" id="KW-0732">Signal</keyword>
<dbReference type="PROSITE" id="PS51406">
    <property type="entry name" value="FIBRINOGEN_C_2"/>
    <property type="match status" value="1"/>
</dbReference>
<name>A0A8S4NNH6_OWEFU</name>
<dbReference type="Pfam" id="PF00147">
    <property type="entry name" value="Fibrinogen_C"/>
    <property type="match status" value="1"/>
</dbReference>
<evidence type="ECO:0000256" key="1">
    <source>
        <dbReference type="ARBA" id="ARBA00023157"/>
    </source>
</evidence>
<protein>
    <recommendedName>
        <fullName evidence="3">Fibrinogen C-terminal domain-containing protein</fullName>
    </recommendedName>
</protein>
<evidence type="ECO:0000256" key="2">
    <source>
        <dbReference type="SAM" id="SignalP"/>
    </source>
</evidence>
<organism evidence="4 5">
    <name type="scientific">Owenia fusiformis</name>
    <name type="common">Polychaete worm</name>
    <dbReference type="NCBI Taxonomy" id="6347"/>
    <lineage>
        <taxon>Eukaryota</taxon>
        <taxon>Metazoa</taxon>
        <taxon>Spiralia</taxon>
        <taxon>Lophotrochozoa</taxon>
        <taxon>Annelida</taxon>
        <taxon>Polychaeta</taxon>
        <taxon>Sedentaria</taxon>
        <taxon>Canalipalpata</taxon>
        <taxon>Sabellida</taxon>
        <taxon>Oweniida</taxon>
        <taxon>Oweniidae</taxon>
        <taxon>Owenia</taxon>
    </lineage>
</organism>
<dbReference type="OrthoDB" id="6145874at2759"/>
<dbReference type="InterPro" id="IPR002181">
    <property type="entry name" value="Fibrinogen_a/b/g_C_dom"/>
</dbReference>
<dbReference type="SUPFAM" id="SSF56496">
    <property type="entry name" value="Fibrinogen C-terminal domain-like"/>
    <property type="match status" value="1"/>
</dbReference>
<keyword evidence="5" id="KW-1185">Reference proteome</keyword>